<sequence length="255" mass="27095">MTIELSLTVLTAAFLGLLIGSFLNVAAIRIPGGESIVAPPSHCMHCGHRLGPLDLVPVASYLLLRGRCRYCKGRISPAYAIGELTAAAAFAVTAWRVGPDAELAAGLLLASVLIASAHSDLRTMLIPDKIVFFGLAAGLVARIFSHPLPWWDYLLGALLGGGLMLALAFVSKGGMGGGDIKLWTFAGLMLGVKLTLPAVFAASLLGSLYGVWLMMAGKFRRRMEVPFGPFIAAGALLAYWFGEQWIDGYLKLFTS</sequence>
<keyword evidence="5 7" id="KW-1133">Transmembrane helix</keyword>
<dbReference type="AlphaFoldDB" id="L0EK52"/>
<comment type="similarity">
    <text evidence="2">Belongs to the peptidase A24 family.</text>
</comment>
<dbReference type="MEROPS" id="A24.019"/>
<evidence type="ECO:0000313" key="11">
    <source>
        <dbReference type="Proteomes" id="UP000010795"/>
    </source>
</evidence>
<dbReference type="Proteomes" id="UP000010795">
    <property type="component" value="Chromosome"/>
</dbReference>
<evidence type="ECO:0000256" key="2">
    <source>
        <dbReference type="ARBA" id="ARBA00005801"/>
    </source>
</evidence>
<dbReference type="KEGG" id="tco:Theco_3876"/>
<evidence type="ECO:0000256" key="6">
    <source>
        <dbReference type="ARBA" id="ARBA00023136"/>
    </source>
</evidence>
<dbReference type="PANTHER" id="PTHR30487:SF0">
    <property type="entry name" value="PREPILIN LEADER PEPTIDASE_N-METHYLTRANSFERASE-RELATED"/>
    <property type="match status" value="1"/>
</dbReference>
<organism evidence="10 11">
    <name type="scientific">Thermobacillus composti (strain DSM 18247 / JCM 13945 / KWC4)</name>
    <dbReference type="NCBI Taxonomy" id="717605"/>
    <lineage>
        <taxon>Bacteria</taxon>
        <taxon>Bacillati</taxon>
        <taxon>Bacillota</taxon>
        <taxon>Bacilli</taxon>
        <taxon>Bacillales</taxon>
        <taxon>Paenibacillaceae</taxon>
        <taxon>Thermobacillus</taxon>
    </lineage>
</organism>
<proteinExistence type="inferred from homology"/>
<keyword evidence="4 7" id="KW-0812">Transmembrane</keyword>
<comment type="subcellular location">
    <subcellularLocation>
        <location evidence="1">Cell membrane</location>
        <topology evidence="1">Multi-pass membrane protein</topology>
    </subcellularLocation>
</comment>
<evidence type="ECO:0000256" key="3">
    <source>
        <dbReference type="ARBA" id="ARBA00022475"/>
    </source>
</evidence>
<dbReference type="InterPro" id="IPR000045">
    <property type="entry name" value="Prepilin_IV_endopep_pep"/>
</dbReference>
<protein>
    <submittedName>
        <fullName evidence="10">Prepilin signal peptidase PulO-like peptidase</fullName>
    </submittedName>
</protein>
<gene>
    <name evidence="10" type="ordered locus">Theco_3876</name>
</gene>
<feature type="transmembrane region" description="Helical" evidence="7">
    <location>
        <begin position="225"/>
        <end position="242"/>
    </location>
</feature>
<keyword evidence="6 7" id="KW-0472">Membrane</keyword>
<evidence type="ECO:0000313" key="10">
    <source>
        <dbReference type="EMBL" id="AGA59887.1"/>
    </source>
</evidence>
<dbReference type="GO" id="GO:0006465">
    <property type="term" value="P:signal peptide processing"/>
    <property type="evidence" value="ECO:0007669"/>
    <property type="project" value="TreeGrafter"/>
</dbReference>
<dbReference type="eggNOG" id="COG1989">
    <property type="taxonomic scope" value="Bacteria"/>
</dbReference>
<dbReference type="RefSeq" id="WP_015256602.1">
    <property type="nucleotide sequence ID" value="NC_019897.1"/>
</dbReference>
<feature type="transmembrane region" description="Helical" evidence="7">
    <location>
        <begin position="182"/>
        <end position="205"/>
    </location>
</feature>
<dbReference type="Pfam" id="PF01478">
    <property type="entry name" value="Peptidase_A24"/>
    <property type="match status" value="1"/>
</dbReference>
<evidence type="ECO:0000259" key="8">
    <source>
        <dbReference type="Pfam" id="PF01478"/>
    </source>
</evidence>
<feature type="transmembrane region" description="Helical" evidence="7">
    <location>
        <begin position="78"/>
        <end position="97"/>
    </location>
</feature>
<reference evidence="11" key="1">
    <citation type="submission" date="2012-01" db="EMBL/GenBank/DDBJ databases">
        <title>Complete sequence of chromosome of Thermobacillus composti KWC4.</title>
        <authorList>
            <person name="Lucas S."/>
            <person name="Han J."/>
            <person name="Lapidus A."/>
            <person name="Cheng J.-F."/>
            <person name="Goodwin L."/>
            <person name="Pitluck S."/>
            <person name="Peters L."/>
            <person name="Ovchinnikova G."/>
            <person name="Teshima H."/>
            <person name="Detter J.C."/>
            <person name="Han C."/>
            <person name="Tapia R."/>
            <person name="Land M."/>
            <person name="Hauser L."/>
            <person name="Kyrpides N."/>
            <person name="Ivanova N."/>
            <person name="Pagani I."/>
            <person name="Anderson I."/>
            <person name="Woyke T."/>
        </authorList>
    </citation>
    <scope>NUCLEOTIDE SEQUENCE [LARGE SCALE GENOMIC DNA]</scope>
    <source>
        <strain evidence="11">DSM 18247 / JCM 13945 / KWC4</strain>
    </source>
</reference>
<feature type="domain" description="Prepilin peptidase A24 N-terminal" evidence="9">
    <location>
        <begin position="15"/>
        <end position="96"/>
    </location>
</feature>
<dbReference type="GO" id="GO:0004190">
    <property type="term" value="F:aspartic-type endopeptidase activity"/>
    <property type="evidence" value="ECO:0007669"/>
    <property type="project" value="InterPro"/>
</dbReference>
<evidence type="ECO:0000256" key="1">
    <source>
        <dbReference type="ARBA" id="ARBA00004651"/>
    </source>
</evidence>
<dbReference type="GO" id="GO:0005886">
    <property type="term" value="C:plasma membrane"/>
    <property type="evidence" value="ECO:0007669"/>
    <property type="project" value="UniProtKB-SubCell"/>
</dbReference>
<feature type="transmembrane region" description="Helical" evidence="7">
    <location>
        <begin position="150"/>
        <end position="170"/>
    </location>
</feature>
<dbReference type="InterPro" id="IPR050882">
    <property type="entry name" value="Prepilin_peptidase/N-MTase"/>
</dbReference>
<evidence type="ECO:0000256" key="5">
    <source>
        <dbReference type="ARBA" id="ARBA00022989"/>
    </source>
</evidence>
<evidence type="ECO:0000259" key="9">
    <source>
        <dbReference type="Pfam" id="PF06750"/>
    </source>
</evidence>
<dbReference type="Pfam" id="PF06750">
    <property type="entry name" value="A24_N_bact"/>
    <property type="match status" value="1"/>
</dbReference>
<dbReference type="PANTHER" id="PTHR30487">
    <property type="entry name" value="TYPE 4 PREPILIN-LIKE PROTEINS LEADER PEPTIDE-PROCESSING ENZYME"/>
    <property type="match status" value="1"/>
</dbReference>
<feature type="domain" description="Prepilin type IV endopeptidase peptidase" evidence="8">
    <location>
        <begin position="107"/>
        <end position="211"/>
    </location>
</feature>
<dbReference type="STRING" id="717605.Theco_3876"/>
<accession>L0EK52</accession>
<evidence type="ECO:0000256" key="4">
    <source>
        <dbReference type="ARBA" id="ARBA00022692"/>
    </source>
</evidence>
<dbReference type="EMBL" id="CP003255">
    <property type="protein sequence ID" value="AGA59887.1"/>
    <property type="molecule type" value="Genomic_DNA"/>
</dbReference>
<name>L0EK52_THECK</name>
<dbReference type="Gene3D" id="1.20.120.1220">
    <property type="match status" value="1"/>
</dbReference>
<keyword evidence="3" id="KW-1003">Cell membrane</keyword>
<evidence type="ECO:0000256" key="7">
    <source>
        <dbReference type="SAM" id="Phobius"/>
    </source>
</evidence>
<dbReference type="HOGENOM" id="CLU_057101_0_1_9"/>
<feature type="transmembrane region" description="Helical" evidence="7">
    <location>
        <begin position="126"/>
        <end position="144"/>
    </location>
</feature>
<dbReference type="InterPro" id="IPR010627">
    <property type="entry name" value="Prepilin_pept_A24_N"/>
</dbReference>
<keyword evidence="11" id="KW-1185">Reference proteome</keyword>